<evidence type="ECO:0000313" key="1">
    <source>
        <dbReference type="EMBL" id="KAF9528216.1"/>
    </source>
</evidence>
<sequence length="132" mass="14880">MADIVLESKNHHSKLYFTDGNLVICCRDPDFTPTYFKVHQSVLSTHAHVIKDIIGLPSTGKSADFYDGVPFIEFSETSEDVESFLNFYYYPFSPGNLLRDDNLVIASQNLWCSRTSGEVRGGRLENGHLAKD</sequence>
<proteinExistence type="predicted"/>
<dbReference type="Proteomes" id="UP000807306">
    <property type="component" value="Unassembled WGS sequence"/>
</dbReference>
<dbReference type="AlphaFoldDB" id="A0A9P6EFM1"/>
<comment type="caution">
    <text evidence="1">The sequence shown here is derived from an EMBL/GenBank/DDBJ whole genome shotgun (WGS) entry which is preliminary data.</text>
</comment>
<accession>A0A9P6EFM1</accession>
<reference evidence="1" key="1">
    <citation type="submission" date="2020-11" db="EMBL/GenBank/DDBJ databases">
        <authorList>
            <consortium name="DOE Joint Genome Institute"/>
            <person name="Ahrendt S."/>
            <person name="Riley R."/>
            <person name="Andreopoulos W."/>
            <person name="Labutti K."/>
            <person name="Pangilinan J."/>
            <person name="Ruiz-Duenas F.J."/>
            <person name="Barrasa J.M."/>
            <person name="Sanchez-Garcia M."/>
            <person name="Camarero S."/>
            <person name="Miyauchi S."/>
            <person name="Serrano A."/>
            <person name="Linde D."/>
            <person name="Babiker R."/>
            <person name="Drula E."/>
            <person name="Ayuso-Fernandez I."/>
            <person name="Pacheco R."/>
            <person name="Padilla G."/>
            <person name="Ferreira P."/>
            <person name="Barriuso J."/>
            <person name="Kellner H."/>
            <person name="Castanera R."/>
            <person name="Alfaro M."/>
            <person name="Ramirez L."/>
            <person name="Pisabarro A.G."/>
            <person name="Kuo A."/>
            <person name="Tritt A."/>
            <person name="Lipzen A."/>
            <person name="He G."/>
            <person name="Yan M."/>
            <person name="Ng V."/>
            <person name="Cullen D."/>
            <person name="Martin F."/>
            <person name="Rosso M.-N."/>
            <person name="Henrissat B."/>
            <person name="Hibbett D."/>
            <person name="Martinez A.T."/>
            <person name="Grigoriev I.V."/>
        </authorList>
    </citation>
    <scope>NUCLEOTIDE SEQUENCE</scope>
    <source>
        <strain evidence="1">CBS 506.95</strain>
    </source>
</reference>
<keyword evidence="2" id="KW-1185">Reference proteome</keyword>
<gene>
    <name evidence="1" type="ORF">CPB83DRAFT_854654</name>
</gene>
<protein>
    <recommendedName>
        <fullName evidence="3">BTB domain-containing protein</fullName>
    </recommendedName>
</protein>
<dbReference type="OrthoDB" id="3218112at2759"/>
<organism evidence="1 2">
    <name type="scientific">Crepidotus variabilis</name>
    <dbReference type="NCBI Taxonomy" id="179855"/>
    <lineage>
        <taxon>Eukaryota</taxon>
        <taxon>Fungi</taxon>
        <taxon>Dikarya</taxon>
        <taxon>Basidiomycota</taxon>
        <taxon>Agaricomycotina</taxon>
        <taxon>Agaricomycetes</taxon>
        <taxon>Agaricomycetidae</taxon>
        <taxon>Agaricales</taxon>
        <taxon>Agaricineae</taxon>
        <taxon>Crepidotaceae</taxon>
        <taxon>Crepidotus</taxon>
    </lineage>
</organism>
<dbReference type="EMBL" id="MU157854">
    <property type="protein sequence ID" value="KAF9528216.1"/>
    <property type="molecule type" value="Genomic_DNA"/>
</dbReference>
<evidence type="ECO:0008006" key="3">
    <source>
        <dbReference type="Google" id="ProtNLM"/>
    </source>
</evidence>
<name>A0A9P6EFM1_9AGAR</name>
<evidence type="ECO:0000313" key="2">
    <source>
        <dbReference type="Proteomes" id="UP000807306"/>
    </source>
</evidence>